<organism evidence="2 3">
    <name type="scientific">Echinicola vietnamensis (strain DSM 17526 / LMG 23754 / KMM 6221)</name>
    <dbReference type="NCBI Taxonomy" id="926556"/>
    <lineage>
        <taxon>Bacteria</taxon>
        <taxon>Pseudomonadati</taxon>
        <taxon>Bacteroidota</taxon>
        <taxon>Cytophagia</taxon>
        <taxon>Cytophagales</taxon>
        <taxon>Cyclobacteriaceae</taxon>
        <taxon>Echinicola</taxon>
    </lineage>
</organism>
<feature type="transmembrane region" description="Helical" evidence="1">
    <location>
        <begin position="185"/>
        <end position="208"/>
    </location>
</feature>
<feature type="transmembrane region" description="Helical" evidence="1">
    <location>
        <begin position="254"/>
        <end position="275"/>
    </location>
</feature>
<keyword evidence="1" id="KW-0472">Membrane</keyword>
<feature type="transmembrane region" description="Helical" evidence="1">
    <location>
        <begin position="392"/>
        <end position="420"/>
    </location>
</feature>
<dbReference type="eggNOG" id="ENOG5031UGY">
    <property type="taxonomic scope" value="Bacteria"/>
</dbReference>
<feature type="transmembrane region" description="Helical" evidence="1">
    <location>
        <begin position="21"/>
        <end position="41"/>
    </location>
</feature>
<sequence>MFQSSNMVISKSNIYLFLYEIFFFGIMTLCYLNVIIPFWGYLGFKNNFNEHSFYIGIIIVIFFTGLGIKLKSNFISTVWHFILIYLFYPQVIYYFSTSNNLLPVVGYIILLIVFLVIIKLPLPLLALPKFSIETSEKNFLIVFWGSSFLVFPYLIYFKHVDFNNLLLSDIYDTRLSFRDVSKPGILNYLLSPLSRVILPSLLVVALLTRRFFYVGLCFVFVAYLFLANGALKSIFLGFFAVVFFYLGSTFRKKLILFMSLILILCFLSITEYEIYSTGFLSDMAIRRVFFVPPYFEDLYYSYFNEHNFTYYTHSFLSFFKSGESNLSLSRKMGQYFSGNEDLNANIGIIPDGFLSIGWIGVVLHSIIFSISFKIFSNVNVGKEYFGLFFVYIYYANTAFIGTFFISHAFLFLLIFVYIFLNNKNKSITNTIYE</sequence>
<keyword evidence="3" id="KW-1185">Reference proteome</keyword>
<evidence type="ECO:0008006" key="4">
    <source>
        <dbReference type="Google" id="ProtNLM"/>
    </source>
</evidence>
<name>L0G5L5_ECHVK</name>
<evidence type="ECO:0000313" key="3">
    <source>
        <dbReference type="Proteomes" id="UP000010796"/>
    </source>
</evidence>
<feature type="transmembrane region" description="Helical" evidence="1">
    <location>
        <begin position="220"/>
        <end position="248"/>
    </location>
</feature>
<evidence type="ECO:0000313" key="2">
    <source>
        <dbReference type="EMBL" id="AGA80583.1"/>
    </source>
</evidence>
<dbReference type="STRING" id="926556.Echvi_4399"/>
<dbReference type="HOGENOM" id="CLU_632722_0_0_10"/>
<reference evidence="3" key="1">
    <citation type="submission" date="2012-02" db="EMBL/GenBank/DDBJ databases">
        <title>The complete genome of Echinicola vietnamensis DSM 17526.</title>
        <authorList>
            <person name="Lucas S."/>
            <person name="Copeland A."/>
            <person name="Lapidus A."/>
            <person name="Glavina del Rio T."/>
            <person name="Dalin E."/>
            <person name="Tice H."/>
            <person name="Bruce D."/>
            <person name="Goodwin L."/>
            <person name="Pitluck S."/>
            <person name="Peters L."/>
            <person name="Ovchinnikova G."/>
            <person name="Teshima H."/>
            <person name="Kyrpides N."/>
            <person name="Mavromatis K."/>
            <person name="Ivanova N."/>
            <person name="Brettin T."/>
            <person name="Detter J.C."/>
            <person name="Han C."/>
            <person name="Larimer F."/>
            <person name="Land M."/>
            <person name="Hauser L."/>
            <person name="Markowitz V."/>
            <person name="Cheng J.-F."/>
            <person name="Hugenholtz P."/>
            <person name="Woyke T."/>
            <person name="Wu D."/>
            <person name="Brambilla E."/>
            <person name="Klenk H.-P."/>
            <person name="Eisen J.A."/>
        </authorList>
    </citation>
    <scope>NUCLEOTIDE SEQUENCE [LARGE SCALE GENOMIC DNA]</scope>
    <source>
        <strain evidence="3">DSM 17526 / LMG 23754 / KMM 6221</strain>
    </source>
</reference>
<dbReference type="PATRIC" id="fig|926556.3.peg.4647"/>
<protein>
    <recommendedName>
        <fullName evidence="4">Oligosaccharide repeat unit polymerase</fullName>
    </recommendedName>
</protein>
<evidence type="ECO:0000256" key="1">
    <source>
        <dbReference type="SAM" id="Phobius"/>
    </source>
</evidence>
<proteinExistence type="predicted"/>
<dbReference type="KEGG" id="evi:Echvi_4399"/>
<dbReference type="Proteomes" id="UP000010796">
    <property type="component" value="Chromosome"/>
</dbReference>
<dbReference type="EMBL" id="CP003346">
    <property type="protein sequence ID" value="AGA80583.1"/>
    <property type="molecule type" value="Genomic_DNA"/>
</dbReference>
<gene>
    <name evidence="2" type="ordered locus">Echvi_4399</name>
</gene>
<feature type="transmembrane region" description="Helical" evidence="1">
    <location>
        <begin position="77"/>
        <end position="95"/>
    </location>
</feature>
<feature type="transmembrane region" description="Helical" evidence="1">
    <location>
        <begin position="139"/>
        <end position="157"/>
    </location>
</feature>
<accession>L0G5L5</accession>
<keyword evidence="1" id="KW-1133">Transmembrane helix</keyword>
<feature type="transmembrane region" description="Helical" evidence="1">
    <location>
        <begin position="53"/>
        <end position="70"/>
    </location>
</feature>
<feature type="transmembrane region" description="Helical" evidence="1">
    <location>
        <begin position="352"/>
        <end position="372"/>
    </location>
</feature>
<dbReference type="AlphaFoldDB" id="L0G5L5"/>
<keyword evidence="1" id="KW-0812">Transmembrane</keyword>
<feature type="transmembrane region" description="Helical" evidence="1">
    <location>
        <begin position="101"/>
        <end position="127"/>
    </location>
</feature>